<keyword evidence="3" id="KW-1185">Reference proteome</keyword>
<protein>
    <recommendedName>
        <fullName evidence="1">Toprim domain-containing protein</fullName>
    </recommendedName>
</protein>
<dbReference type="InterPro" id="IPR006171">
    <property type="entry name" value="TOPRIM_dom"/>
</dbReference>
<reference evidence="3" key="1">
    <citation type="journal article" date="2020" name="Microbiol. Resour. Announc.">
        <title>Draft Genome Sequences of Thiorhodococcus mannitoliphagus and Thiorhodococcus minor, Purple Sulfur Photosynthetic Bacteria in the Gammaproteobacterial Family Chromatiaceae.</title>
        <authorList>
            <person name="Aviles F.A."/>
            <person name="Meyer T.E."/>
            <person name="Kyndt J.A."/>
        </authorList>
    </citation>
    <scope>NUCLEOTIDE SEQUENCE [LARGE SCALE GENOMIC DNA]</scope>
    <source>
        <strain evidence="3">DSM 18266</strain>
    </source>
</reference>
<gene>
    <name evidence="2" type="ORF">G3480_14520</name>
</gene>
<dbReference type="EMBL" id="JAAIJR010000057">
    <property type="protein sequence ID" value="NEX21508.1"/>
    <property type="molecule type" value="Genomic_DNA"/>
</dbReference>
<dbReference type="AlphaFoldDB" id="A0A6P1DTS2"/>
<accession>A0A6P1DTS2</accession>
<dbReference type="Proteomes" id="UP000471640">
    <property type="component" value="Unassembled WGS sequence"/>
</dbReference>
<proteinExistence type="predicted"/>
<sequence length="134" mass="14392">MPYPEGCKLAGCAIRLAEARSELGIAEGIETALAVQMMTGTPIWAAGSATLLETFDPPTPIEKLTIWADRDQSGRGEKAAQRLKERLARRGLAVEVRLPPIVSNAKKVSINCFPMRAMPPEIPPSPPLRKGGSC</sequence>
<dbReference type="CDD" id="cd01029">
    <property type="entry name" value="TOPRIM_primases"/>
    <property type="match status" value="1"/>
</dbReference>
<evidence type="ECO:0000259" key="1">
    <source>
        <dbReference type="Pfam" id="PF13362"/>
    </source>
</evidence>
<reference evidence="2 3" key="2">
    <citation type="submission" date="2020-02" db="EMBL/GenBank/DDBJ databases">
        <title>Genome sequences of Thiorhodococcus mannitoliphagus and Thiorhodococcus minor, purple sulfur photosynthetic bacteria in the gammaproteobacterial family, Chromatiaceae.</title>
        <authorList>
            <person name="Aviles F.A."/>
            <person name="Meyer T.E."/>
            <person name="Kyndt J.A."/>
        </authorList>
    </citation>
    <scope>NUCLEOTIDE SEQUENCE [LARGE SCALE GENOMIC DNA]</scope>
    <source>
        <strain evidence="2 3">DSM 18266</strain>
    </source>
</reference>
<name>A0A6P1DTS2_9GAMM</name>
<dbReference type="InterPro" id="IPR034154">
    <property type="entry name" value="TOPRIM_DnaG/twinkle"/>
</dbReference>
<comment type="caution">
    <text evidence="2">The sequence shown here is derived from an EMBL/GenBank/DDBJ whole genome shotgun (WGS) entry which is preliminary data.</text>
</comment>
<evidence type="ECO:0000313" key="2">
    <source>
        <dbReference type="EMBL" id="NEX21508.1"/>
    </source>
</evidence>
<evidence type="ECO:0000313" key="3">
    <source>
        <dbReference type="Proteomes" id="UP000471640"/>
    </source>
</evidence>
<dbReference type="Pfam" id="PF13362">
    <property type="entry name" value="Toprim_3"/>
    <property type="match status" value="1"/>
</dbReference>
<feature type="domain" description="Toprim" evidence="1">
    <location>
        <begin position="23"/>
        <end position="99"/>
    </location>
</feature>
<organism evidence="2 3">
    <name type="scientific">Thiorhodococcus mannitoliphagus</name>
    <dbReference type="NCBI Taxonomy" id="329406"/>
    <lineage>
        <taxon>Bacteria</taxon>
        <taxon>Pseudomonadati</taxon>
        <taxon>Pseudomonadota</taxon>
        <taxon>Gammaproteobacteria</taxon>
        <taxon>Chromatiales</taxon>
        <taxon>Chromatiaceae</taxon>
        <taxon>Thiorhodococcus</taxon>
    </lineage>
</organism>